<dbReference type="PANTHER" id="PTHR33232:SF18">
    <property type="entry name" value="PROTEIN SIEVE ELEMENT OCCLUSION B-LIKE"/>
    <property type="match status" value="1"/>
</dbReference>
<evidence type="ECO:0000313" key="2">
    <source>
        <dbReference type="Proteomes" id="UP000796880"/>
    </source>
</evidence>
<dbReference type="OrthoDB" id="1714285at2759"/>
<sequence>MKKIVRASTEIVDVLKALIITEDKEQPLIAGHTIEKKWTVELRSKFDSMRNKMPWYVVQNFSSIAGIRFIKEEWQFKARSAFVKVRNSQGKVIHPNAIHQFWVMGIEALKWIQTLLSNG</sequence>
<reference evidence="1" key="1">
    <citation type="submission" date="2020-03" db="EMBL/GenBank/DDBJ databases">
        <title>A high-quality chromosome-level genome assembly of a woody plant with both climbing and erect habits, Rhamnella rubrinervis.</title>
        <authorList>
            <person name="Lu Z."/>
            <person name="Yang Y."/>
            <person name="Zhu X."/>
            <person name="Sun Y."/>
        </authorList>
    </citation>
    <scope>NUCLEOTIDE SEQUENCE</scope>
    <source>
        <strain evidence="1">BYM</strain>
        <tissue evidence="1">Leaf</tissue>
    </source>
</reference>
<dbReference type="PANTHER" id="PTHR33232">
    <property type="entry name" value="PROTEIN SIEVE ELEMENT OCCLUSION B-LIKE"/>
    <property type="match status" value="1"/>
</dbReference>
<evidence type="ECO:0000313" key="1">
    <source>
        <dbReference type="EMBL" id="KAF3456872.1"/>
    </source>
</evidence>
<accession>A0A8K0HPT2</accession>
<name>A0A8K0HPT2_9ROSA</name>
<keyword evidence="2" id="KW-1185">Reference proteome</keyword>
<dbReference type="Proteomes" id="UP000796880">
    <property type="component" value="Unassembled WGS sequence"/>
</dbReference>
<dbReference type="AlphaFoldDB" id="A0A8K0HPT2"/>
<proteinExistence type="predicted"/>
<dbReference type="InterPro" id="IPR039299">
    <property type="entry name" value="SEOA"/>
</dbReference>
<organism evidence="1 2">
    <name type="scientific">Rhamnella rubrinervis</name>
    <dbReference type="NCBI Taxonomy" id="2594499"/>
    <lineage>
        <taxon>Eukaryota</taxon>
        <taxon>Viridiplantae</taxon>
        <taxon>Streptophyta</taxon>
        <taxon>Embryophyta</taxon>
        <taxon>Tracheophyta</taxon>
        <taxon>Spermatophyta</taxon>
        <taxon>Magnoliopsida</taxon>
        <taxon>eudicotyledons</taxon>
        <taxon>Gunneridae</taxon>
        <taxon>Pentapetalae</taxon>
        <taxon>rosids</taxon>
        <taxon>fabids</taxon>
        <taxon>Rosales</taxon>
        <taxon>Rhamnaceae</taxon>
        <taxon>rhamnoid group</taxon>
        <taxon>Rhamneae</taxon>
        <taxon>Rhamnella</taxon>
    </lineage>
</organism>
<comment type="caution">
    <text evidence="1">The sequence shown here is derived from an EMBL/GenBank/DDBJ whole genome shotgun (WGS) entry which is preliminary data.</text>
</comment>
<protein>
    <submittedName>
        <fullName evidence="1">Uncharacterized protein</fullName>
    </submittedName>
</protein>
<dbReference type="EMBL" id="VOIH02000001">
    <property type="protein sequence ID" value="KAF3456872.1"/>
    <property type="molecule type" value="Genomic_DNA"/>
</dbReference>
<gene>
    <name evidence="1" type="ORF">FNV43_RR01526</name>
</gene>
<dbReference type="GO" id="GO:0010088">
    <property type="term" value="P:phloem development"/>
    <property type="evidence" value="ECO:0007669"/>
    <property type="project" value="InterPro"/>
</dbReference>